<dbReference type="EMBL" id="JBHUNP010000001">
    <property type="protein sequence ID" value="MFD2649103.1"/>
    <property type="molecule type" value="Genomic_DNA"/>
</dbReference>
<proteinExistence type="predicted"/>
<feature type="domain" description="PilZ" evidence="1">
    <location>
        <begin position="43"/>
        <end position="118"/>
    </location>
</feature>
<evidence type="ECO:0000259" key="1">
    <source>
        <dbReference type="Pfam" id="PF07238"/>
    </source>
</evidence>
<sequence>MPFTGLCQGYPRLWTIDKLVDVRGVDFGGGQHYLGAMSTSSADRRRHPRQPVHLPATLVDDDGLTRYEVTVRNVSAAGAMLEFAERAHVSREFYLLLPGHNIQPCRLCWQSGTLAGVAYVEA</sequence>
<dbReference type="Gene3D" id="2.40.10.220">
    <property type="entry name" value="predicted glycosyltransferase like domains"/>
    <property type="match status" value="1"/>
</dbReference>
<comment type="caution">
    <text evidence="2">The sequence shown here is derived from an EMBL/GenBank/DDBJ whole genome shotgun (WGS) entry which is preliminary data.</text>
</comment>
<evidence type="ECO:0000313" key="3">
    <source>
        <dbReference type="Proteomes" id="UP001597521"/>
    </source>
</evidence>
<dbReference type="Proteomes" id="UP001597521">
    <property type="component" value="Unassembled WGS sequence"/>
</dbReference>
<keyword evidence="3" id="KW-1185">Reference proteome</keyword>
<name>A0ABW5QN38_9HYPH</name>
<organism evidence="2 3">
    <name type="scientific">Devosia albogilva</name>
    <dbReference type="NCBI Taxonomy" id="429726"/>
    <lineage>
        <taxon>Bacteria</taxon>
        <taxon>Pseudomonadati</taxon>
        <taxon>Pseudomonadota</taxon>
        <taxon>Alphaproteobacteria</taxon>
        <taxon>Hyphomicrobiales</taxon>
        <taxon>Devosiaceae</taxon>
        <taxon>Devosia</taxon>
    </lineage>
</organism>
<evidence type="ECO:0000313" key="2">
    <source>
        <dbReference type="EMBL" id="MFD2649103.1"/>
    </source>
</evidence>
<reference evidence="3" key="1">
    <citation type="journal article" date="2019" name="Int. J. Syst. Evol. Microbiol.">
        <title>The Global Catalogue of Microorganisms (GCM) 10K type strain sequencing project: providing services to taxonomists for standard genome sequencing and annotation.</title>
        <authorList>
            <consortium name="The Broad Institute Genomics Platform"/>
            <consortium name="The Broad Institute Genome Sequencing Center for Infectious Disease"/>
            <person name="Wu L."/>
            <person name="Ma J."/>
        </authorList>
    </citation>
    <scope>NUCLEOTIDE SEQUENCE [LARGE SCALE GENOMIC DNA]</scope>
    <source>
        <strain evidence="3">CCM 7427</strain>
    </source>
</reference>
<dbReference type="RefSeq" id="WP_386834524.1">
    <property type="nucleotide sequence ID" value="NZ_JBHUNP010000001.1"/>
</dbReference>
<protein>
    <submittedName>
        <fullName evidence="2">PilZ domain-containing protein</fullName>
    </submittedName>
</protein>
<dbReference type="Pfam" id="PF07238">
    <property type="entry name" value="PilZ"/>
    <property type="match status" value="1"/>
</dbReference>
<accession>A0ABW5QN38</accession>
<gene>
    <name evidence="2" type="ORF">ACFSX5_15040</name>
</gene>
<dbReference type="SUPFAM" id="SSF141371">
    <property type="entry name" value="PilZ domain-like"/>
    <property type="match status" value="1"/>
</dbReference>
<dbReference type="InterPro" id="IPR009875">
    <property type="entry name" value="PilZ_domain"/>
</dbReference>